<dbReference type="EMBL" id="CP013244">
    <property type="protein sequence ID" value="ANP46205.1"/>
    <property type="molecule type" value="Genomic_DNA"/>
</dbReference>
<sequence length="187" mass="20807">MIRAFLVALAALMLPACAHAQDGRVDRSEAPIVRATANVIVQALPDSSYREWGYRWDAMSARISRFVHWHIFEPDARDRPAEAVVWRNGWVDASGAQIGVSVFGDDRAVTALSFEYDEFTSLDLLDALRDAGAAVSFQADYESYSEYVVTPLERETGLLTLRHICTSARSAAAQRCHNVAELRFALE</sequence>
<proteinExistence type="predicted"/>
<accession>A0A1B1AI26</accession>
<evidence type="ECO:0000256" key="1">
    <source>
        <dbReference type="SAM" id="SignalP"/>
    </source>
</evidence>
<dbReference type="KEGG" id="cbot:ATE48_09880"/>
<keyword evidence="3" id="KW-1185">Reference proteome</keyword>
<keyword evidence="1" id="KW-0732">Signal</keyword>
<feature type="chain" id="PRO_5008518842" evidence="1">
    <location>
        <begin position="21"/>
        <end position="187"/>
    </location>
</feature>
<dbReference type="Proteomes" id="UP000092498">
    <property type="component" value="Chromosome"/>
</dbReference>
<dbReference type="AlphaFoldDB" id="A0A1B1AI26"/>
<feature type="signal peptide" evidence="1">
    <location>
        <begin position="1"/>
        <end position="20"/>
    </location>
</feature>
<organism evidence="2 3">
    <name type="scientific">Candidatus Viadribacter manganicus</name>
    <dbReference type="NCBI Taxonomy" id="1759059"/>
    <lineage>
        <taxon>Bacteria</taxon>
        <taxon>Pseudomonadati</taxon>
        <taxon>Pseudomonadota</taxon>
        <taxon>Alphaproteobacteria</taxon>
        <taxon>Hyphomonadales</taxon>
        <taxon>Hyphomonadaceae</taxon>
        <taxon>Candidatus Viadribacter</taxon>
    </lineage>
</organism>
<evidence type="ECO:0000313" key="2">
    <source>
        <dbReference type="EMBL" id="ANP46205.1"/>
    </source>
</evidence>
<gene>
    <name evidence="2" type="ORF">ATE48_09880</name>
</gene>
<protein>
    <submittedName>
        <fullName evidence="2">Uncharacterized protein</fullName>
    </submittedName>
</protein>
<dbReference type="STRING" id="1759059.ATE48_09880"/>
<dbReference type="InParanoid" id="A0A1B1AI26"/>
<reference evidence="2 3" key="1">
    <citation type="submission" date="2015-11" db="EMBL/GenBank/DDBJ databases">
        <title>Whole-Genome Sequence of Candidatus Oderbacter manganicum from the National Park Lower Oder Valley, Germany.</title>
        <authorList>
            <person name="Braun B."/>
            <person name="Liere K."/>
            <person name="Szewzyk U."/>
        </authorList>
    </citation>
    <scope>NUCLEOTIDE SEQUENCE [LARGE SCALE GENOMIC DNA]</scope>
    <source>
        <strain evidence="2 3">OTSz_A_272</strain>
    </source>
</reference>
<name>A0A1B1AI26_9PROT</name>
<evidence type="ECO:0000313" key="3">
    <source>
        <dbReference type="Proteomes" id="UP000092498"/>
    </source>
</evidence>